<accession>A0ABP1DFL0</accession>
<gene>
    <name evidence="1" type="ORF">GFSPODELE1_LOCUS5573</name>
</gene>
<protein>
    <submittedName>
        <fullName evidence="1">Uncharacterized protein</fullName>
    </submittedName>
</protein>
<sequence length="246" mass="27529">MDCFPSSECSTSDFATIECKPSQGIALYEPQFPPSQNDGELLLYGFCLSSEFLAEYADIHQLPVDVTSSSSPNRSNGDTDVNLAIGVAKARIALDHIRRKVLEQLSKHPANRDMPDELRNNVPICGLFQPPPAYIGASILQAQSELATIPSRNSLWTVIYVATNESKKTLQRVDKAGDVTVALQKVLNCLHINPQWIPEGTHKRFREDLPDWSPYNPFSFPEELTNGYIVYYNHLPKRVPETPLKT</sequence>
<evidence type="ECO:0000313" key="1">
    <source>
        <dbReference type="EMBL" id="CAL1705764.1"/>
    </source>
</evidence>
<name>A0ABP1DFL0_9APHY</name>
<dbReference type="EMBL" id="OZ037946">
    <property type="protein sequence ID" value="CAL1705764.1"/>
    <property type="molecule type" value="Genomic_DNA"/>
</dbReference>
<organism evidence="1 2">
    <name type="scientific">Somion occarium</name>
    <dbReference type="NCBI Taxonomy" id="3059160"/>
    <lineage>
        <taxon>Eukaryota</taxon>
        <taxon>Fungi</taxon>
        <taxon>Dikarya</taxon>
        <taxon>Basidiomycota</taxon>
        <taxon>Agaricomycotina</taxon>
        <taxon>Agaricomycetes</taxon>
        <taxon>Polyporales</taxon>
        <taxon>Cerrenaceae</taxon>
        <taxon>Somion</taxon>
    </lineage>
</organism>
<keyword evidence="2" id="KW-1185">Reference proteome</keyword>
<reference evidence="2" key="1">
    <citation type="submission" date="2024-04" db="EMBL/GenBank/DDBJ databases">
        <authorList>
            <person name="Shaw F."/>
            <person name="Minotto A."/>
        </authorList>
    </citation>
    <scope>NUCLEOTIDE SEQUENCE [LARGE SCALE GENOMIC DNA]</scope>
</reference>
<proteinExistence type="predicted"/>
<dbReference type="Proteomes" id="UP001497453">
    <property type="component" value="Chromosome 3"/>
</dbReference>
<evidence type="ECO:0000313" key="2">
    <source>
        <dbReference type="Proteomes" id="UP001497453"/>
    </source>
</evidence>